<comment type="caution">
    <text evidence="3">The sequence shown here is derived from an EMBL/GenBank/DDBJ whole genome shotgun (WGS) entry which is preliminary data.</text>
</comment>
<dbReference type="InterPro" id="IPR035940">
    <property type="entry name" value="CAP_sf"/>
</dbReference>
<dbReference type="SUPFAM" id="SSF55797">
    <property type="entry name" value="PR-1-like"/>
    <property type="match status" value="1"/>
</dbReference>
<organism evidence="3 4">
    <name type="scientific">Orbilia brochopaga</name>
    <dbReference type="NCBI Taxonomy" id="3140254"/>
    <lineage>
        <taxon>Eukaryota</taxon>
        <taxon>Fungi</taxon>
        <taxon>Dikarya</taxon>
        <taxon>Ascomycota</taxon>
        <taxon>Pezizomycotina</taxon>
        <taxon>Orbiliomycetes</taxon>
        <taxon>Orbiliales</taxon>
        <taxon>Orbiliaceae</taxon>
        <taxon>Orbilia</taxon>
    </lineage>
</organism>
<feature type="signal peptide" evidence="1">
    <location>
        <begin position="1"/>
        <end position="19"/>
    </location>
</feature>
<sequence>MRLLSTLVLSFACVFGAFAQDADESYTSDEVFQDTVLNITNTYRDWYNATALEWNDTLAEAAERAVDDCIFQHSGQEYGENLAAGYPNVTAAITGWKDEVDDYDYGDPDFSTETGHFTQLVWQNATQVGCARKECGGKDEAPGWFIACEYSPHGNVLGEFGDNVDEQVRGPGSGAVRPEAWMAGLVGMWLVVAVTGEMVW</sequence>
<dbReference type="InterPro" id="IPR001283">
    <property type="entry name" value="CRISP-related"/>
</dbReference>
<name>A0AAV9VBT9_9PEZI</name>
<feature type="chain" id="PRO_5043743232" description="SCP domain-containing protein" evidence="1">
    <location>
        <begin position="20"/>
        <end position="200"/>
    </location>
</feature>
<dbReference type="Proteomes" id="UP001375240">
    <property type="component" value="Unassembled WGS sequence"/>
</dbReference>
<dbReference type="SMART" id="SM00198">
    <property type="entry name" value="SCP"/>
    <property type="match status" value="1"/>
</dbReference>
<feature type="domain" description="SCP" evidence="2">
    <location>
        <begin position="31"/>
        <end position="158"/>
    </location>
</feature>
<protein>
    <recommendedName>
        <fullName evidence="2">SCP domain-containing protein</fullName>
    </recommendedName>
</protein>
<gene>
    <name evidence="3" type="ORF">TWF696_000613</name>
</gene>
<accession>A0AAV9VBT9</accession>
<dbReference type="PANTHER" id="PTHR10334">
    <property type="entry name" value="CYSTEINE-RICH SECRETORY PROTEIN-RELATED"/>
    <property type="match status" value="1"/>
</dbReference>
<dbReference type="Gene3D" id="3.40.33.10">
    <property type="entry name" value="CAP"/>
    <property type="match status" value="1"/>
</dbReference>
<proteinExistence type="predicted"/>
<evidence type="ECO:0000259" key="2">
    <source>
        <dbReference type="SMART" id="SM00198"/>
    </source>
</evidence>
<evidence type="ECO:0000313" key="3">
    <source>
        <dbReference type="EMBL" id="KAK6359457.1"/>
    </source>
</evidence>
<keyword evidence="4" id="KW-1185">Reference proteome</keyword>
<dbReference type="AlphaFoldDB" id="A0AAV9VBT9"/>
<evidence type="ECO:0000256" key="1">
    <source>
        <dbReference type="SAM" id="SignalP"/>
    </source>
</evidence>
<evidence type="ECO:0000313" key="4">
    <source>
        <dbReference type="Proteomes" id="UP001375240"/>
    </source>
</evidence>
<reference evidence="3 4" key="1">
    <citation type="submission" date="2019-10" db="EMBL/GenBank/DDBJ databases">
        <authorList>
            <person name="Palmer J.M."/>
        </authorList>
    </citation>
    <scope>NUCLEOTIDE SEQUENCE [LARGE SCALE GENOMIC DNA]</scope>
    <source>
        <strain evidence="3 4">TWF696</strain>
    </source>
</reference>
<keyword evidence="1" id="KW-0732">Signal</keyword>
<dbReference type="EMBL" id="JAVHNQ010000001">
    <property type="protein sequence ID" value="KAK6359457.1"/>
    <property type="molecule type" value="Genomic_DNA"/>
</dbReference>
<dbReference type="InterPro" id="IPR014044">
    <property type="entry name" value="CAP_dom"/>
</dbReference>
<dbReference type="PRINTS" id="PR00837">
    <property type="entry name" value="V5TPXLIKE"/>
</dbReference>
<dbReference type="Pfam" id="PF00188">
    <property type="entry name" value="CAP"/>
    <property type="match status" value="1"/>
</dbReference>